<dbReference type="AlphaFoldDB" id="W7HR99"/>
<evidence type="ECO:0000313" key="5">
    <source>
        <dbReference type="Proteomes" id="UP000024837"/>
    </source>
</evidence>
<gene>
    <name evidence="4" type="ORF">DRE_05260</name>
</gene>
<keyword evidence="5" id="KW-1185">Reference proteome</keyword>
<dbReference type="Proteomes" id="UP000024837">
    <property type="component" value="Unassembled WGS sequence"/>
</dbReference>
<proteinExistence type="predicted"/>
<dbReference type="GO" id="GO:0016747">
    <property type="term" value="F:acyltransferase activity, transferring groups other than amino-acyl groups"/>
    <property type="evidence" value="ECO:0007669"/>
    <property type="project" value="InterPro"/>
</dbReference>
<feature type="transmembrane region" description="Helical" evidence="2">
    <location>
        <begin position="318"/>
        <end position="336"/>
    </location>
</feature>
<dbReference type="OrthoDB" id="5819582at2759"/>
<evidence type="ECO:0000259" key="3">
    <source>
        <dbReference type="Pfam" id="PF01757"/>
    </source>
</evidence>
<dbReference type="Pfam" id="PF01757">
    <property type="entry name" value="Acyl_transf_3"/>
    <property type="match status" value="1"/>
</dbReference>
<feature type="region of interest" description="Disordered" evidence="1">
    <location>
        <begin position="15"/>
        <end position="49"/>
    </location>
</feature>
<reference evidence="4 5" key="1">
    <citation type="submission" date="2013-05" db="EMBL/GenBank/DDBJ databases">
        <title>Drechslerella stenobrocha genome reveals carnivorous origination and mechanical trapping mechanism of predatory fungi.</title>
        <authorList>
            <person name="Liu X."/>
            <person name="Zhang W."/>
            <person name="Liu K."/>
        </authorList>
    </citation>
    <scope>NUCLEOTIDE SEQUENCE [LARGE SCALE GENOMIC DNA]</scope>
    <source>
        <strain evidence="4 5">248</strain>
    </source>
</reference>
<dbReference type="PANTHER" id="PTHR23028:SF134">
    <property type="entry name" value="PUTATIVE (AFU_ORTHOLOGUE AFUA_4G08520)-RELATED"/>
    <property type="match status" value="1"/>
</dbReference>
<keyword evidence="2" id="KW-1133">Transmembrane helix</keyword>
<protein>
    <recommendedName>
        <fullName evidence="3">Acyltransferase 3 domain-containing protein</fullName>
    </recommendedName>
</protein>
<dbReference type="HOGENOM" id="CLU_005679_13_5_1"/>
<organism evidence="4 5">
    <name type="scientific">Drechslerella stenobrocha 248</name>
    <dbReference type="NCBI Taxonomy" id="1043628"/>
    <lineage>
        <taxon>Eukaryota</taxon>
        <taxon>Fungi</taxon>
        <taxon>Dikarya</taxon>
        <taxon>Ascomycota</taxon>
        <taxon>Pezizomycotina</taxon>
        <taxon>Orbiliomycetes</taxon>
        <taxon>Orbiliales</taxon>
        <taxon>Orbiliaceae</taxon>
        <taxon>Drechslerella</taxon>
    </lineage>
</organism>
<dbReference type="EMBL" id="KI966425">
    <property type="protein sequence ID" value="EWC45699.1"/>
    <property type="molecule type" value="Genomic_DNA"/>
</dbReference>
<feature type="transmembrane region" description="Helical" evidence="2">
    <location>
        <begin position="215"/>
        <end position="237"/>
    </location>
</feature>
<keyword evidence="2" id="KW-0812">Transmembrane</keyword>
<feature type="domain" description="Acyltransferase 3" evidence="3">
    <location>
        <begin position="118"/>
        <end position="530"/>
    </location>
</feature>
<feature type="transmembrane region" description="Helical" evidence="2">
    <location>
        <begin position="435"/>
        <end position="453"/>
    </location>
</feature>
<dbReference type="InterPro" id="IPR050879">
    <property type="entry name" value="Acyltransferase_3"/>
</dbReference>
<name>W7HR99_9PEZI</name>
<accession>W7HR99</accession>
<feature type="transmembrane region" description="Helical" evidence="2">
    <location>
        <begin position="122"/>
        <end position="141"/>
    </location>
</feature>
<feature type="transmembrane region" description="Helical" evidence="2">
    <location>
        <begin position="161"/>
        <end position="184"/>
    </location>
</feature>
<dbReference type="PANTHER" id="PTHR23028">
    <property type="entry name" value="ACETYLTRANSFERASE"/>
    <property type="match status" value="1"/>
</dbReference>
<evidence type="ECO:0000313" key="4">
    <source>
        <dbReference type="EMBL" id="EWC45699.1"/>
    </source>
</evidence>
<evidence type="ECO:0000256" key="2">
    <source>
        <dbReference type="SAM" id="Phobius"/>
    </source>
</evidence>
<feature type="transmembrane region" description="Helical" evidence="2">
    <location>
        <begin position="291"/>
        <end position="311"/>
    </location>
</feature>
<feature type="transmembrane region" description="Helical" evidence="2">
    <location>
        <begin position="473"/>
        <end position="492"/>
    </location>
</feature>
<sequence length="561" mass="63128">MDWIRATLSNTNYPTSLPLTTTHAYVRPRSRSPSPSPSSPRSRPTSPYPPEFEPKASFAALSFVNVTLPSLGRHCLRKCIHFLAPSFLQPSPAPAPSPLPSNHPLRPAAGARKLSPTAYLDGLRGTAALFVFVYHFIYVYYPGLEHGYLFASTDTNPLQLPILRLFMSGPSMVSIFFVISGYVLSYKALSQIRRADHASLLVTLSSSTFRRAIRLFLPTLISIIFIALLVQCGAFTWQAQHARGKKEIPWRREPDPPFLEGLWPQLSNAFSEWGRLSNPFVWRVYSLTYDLHLWTIPVEFRGSIVVFVSLLGLARAKTWVRVVTLAGFAIACLVYLDRWDVSLFLAGAVLAELTLIRVERKAKKREEEEEEGEAAGVGEERDEEPPRWGNDLCMLPFLILGLYVASQPAHKPARTPGYRTLMAYIPATVAAKKRFWPMVGAVLIVMALTMSTGRILKRPFTTAFAQYLGRISYALYLVHGPVCRTVGYYTVVRLWEVTGRETTGGYFLGVLVGWLLVLVTTFWLSDIFWRVVDVGCVRFARWVENICTRKTDKLEEKTTAL</sequence>
<keyword evidence="2" id="KW-0472">Membrane</keyword>
<evidence type="ECO:0000256" key="1">
    <source>
        <dbReference type="SAM" id="MobiDB-lite"/>
    </source>
</evidence>
<feature type="transmembrane region" description="Helical" evidence="2">
    <location>
        <begin position="504"/>
        <end position="524"/>
    </location>
</feature>
<dbReference type="InterPro" id="IPR002656">
    <property type="entry name" value="Acyl_transf_3_dom"/>
</dbReference>
<feature type="transmembrane region" description="Helical" evidence="2">
    <location>
        <begin position="342"/>
        <end position="358"/>
    </location>
</feature>